<evidence type="ECO:0000313" key="1">
    <source>
        <dbReference type="EMBL" id="WVZ92313.1"/>
    </source>
</evidence>
<sequence>MYRNGSHRRSWQAVRSAAPRSLDRLLLLRVLKGERISLGGPSSSVGVGPVVTSDPCARVSG</sequence>
<evidence type="ECO:0000313" key="2">
    <source>
        <dbReference type="Proteomes" id="UP001341281"/>
    </source>
</evidence>
<dbReference type="AlphaFoldDB" id="A0AAQ3UGS2"/>
<accession>A0AAQ3UGS2</accession>
<protein>
    <submittedName>
        <fullName evidence="1">Uncharacterized protein</fullName>
    </submittedName>
</protein>
<gene>
    <name evidence="1" type="ORF">U9M48_038389</name>
</gene>
<keyword evidence="2" id="KW-1185">Reference proteome</keyword>
<feature type="non-terminal residue" evidence="1">
    <location>
        <position position="61"/>
    </location>
</feature>
<organism evidence="1 2">
    <name type="scientific">Paspalum notatum var. saurae</name>
    <dbReference type="NCBI Taxonomy" id="547442"/>
    <lineage>
        <taxon>Eukaryota</taxon>
        <taxon>Viridiplantae</taxon>
        <taxon>Streptophyta</taxon>
        <taxon>Embryophyta</taxon>
        <taxon>Tracheophyta</taxon>
        <taxon>Spermatophyta</taxon>
        <taxon>Magnoliopsida</taxon>
        <taxon>Liliopsida</taxon>
        <taxon>Poales</taxon>
        <taxon>Poaceae</taxon>
        <taxon>PACMAD clade</taxon>
        <taxon>Panicoideae</taxon>
        <taxon>Andropogonodae</taxon>
        <taxon>Paspaleae</taxon>
        <taxon>Paspalinae</taxon>
        <taxon>Paspalum</taxon>
    </lineage>
</organism>
<name>A0AAQ3UGS2_PASNO</name>
<dbReference type="EMBL" id="CP144753">
    <property type="protein sequence ID" value="WVZ92313.1"/>
    <property type="molecule type" value="Genomic_DNA"/>
</dbReference>
<dbReference type="Proteomes" id="UP001341281">
    <property type="component" value="Chromosome 09"/>
</dbReference>
<proteinExistence type="predicted"/>
<reference evidence="1 2" key="1">
    <citation type="submission" date="2024-02" db="EMBL/GenBank/DDBJ databases">
        <title>High-quality chromosome-scale genome assembly of Pensacola bahiagrass (Paspalum notatum Flugge var. saurae).</title>
        <authorList>
            <person name="Vega J.M."/>
            <person name="Podio M."/>
            <person name="Orjuela J."/>
            <person name="Siena L.A."/>
            <person name="Pessino S.C."/>
            <person name="Combes M.C."/>
            <person name="Mariac C."/>
            <person name="Albertini E."/>
            <person name="Pupilli F."/>
            <person name="Ortiz J.P.A."/>
            <person name="Leblanc O."/>
        </authorList>
    </citation>
    <scope>NUCLEOTIDE SEQUENCE [LARGE SCALE GENOMIC DNA]</scope>
    <source>
        <strain evidence="1">R1</strain>
        <tissue evidence="1">Leaf</tissue>
    </source>
</reference>